<reference evidence="1" key="1">
    <citation type="submission" date="2021-06" db="EMBL/GenBank/DDBJ databases">
        <authorList>
            <person name="Kallberg Y."/>
            <person name="Tangrot J."/>
            <person name="Rosling A."/>
        </authorList>
    </citation>
    <scope>NUCLEOTIDE SEQUENCE</scope>
    <source>
        <strain evidence="1">MA461A</strain>
    </source>
</reference>
<gene>
    <name evidence="1" type="ORF">RPERSI_LOCUS5764</name>
</gene>
<accession>A0ACA9MK06</accession>
<comment type="caution">
    <text evidence="1">The sequence shown here is derived from an EMBL/GenBank/DDBJ whole genome shotgun (WGS) entry which is preliminary data.</text>
</comment>
<evidence type="ECO:0000313" key="2">
    <source>
        <dbReference type="Proteomes" id="UP000789920"/>
    </source>
</evidence>
<dbReference type="EMBL" id="CAJVQC010008789">
    <property type="protein sequence ID" value="CAG8596827.1"/>
    <property type="molecule type" value="Genomic_DNA"/>
</dbReference>
<proteinExistence type="predicted"/>
<dbReference type="Proteomes" id="UP000789920">
    <property type="component" value="Unassembled WGS sequence"/>
</dbReference>
<keyword evidence="2" id="KW-1185">Reference proteome</keyword>
<evidence type="ECO:0000313" key="1">
    <source>
        <dbReference type="EMBL" id="CAG8596827.1"/>
    </source>
</evidence>
<name>A0ACA9MK06_9GLOM</name>
<protein>
    <submittedName>
        <fullName evidence="1">19188_t:CDS:1</fullName>
    </submittedName>
</protein>
<sequence>MSSFYLQELNNYSYEKFDEFALQESNNFLQESNNFLQELDDSSQEFGNFSQEHDNFLQGFDFLQNPDNSLQEIDLSQEFDNLQKTDDYPQELGDYPKNSIILYKEKNRSFIYKIIKEGIYPMAPILKYTLAPNKYEIPDNYIVETTWGHKTNKQTIKSQINYISGTPTFYIYYGSNFKNYIVSNKSSSHAATLLHQRTTPNKKSTSSGILLFGLQLKKVSYSRKREKQIRMLRPIEIFTNSTLTKRAINFSKEIYTNFQSYTPQFYHPDDKPVLESIWYSVKWYTYEVDYSTKDSKRLKQKQESICQIQDEKHMSRNVYSIIVRKLLFLLIGSKER</sequence>
<organism evidence="1 2">
    <name type="scientific">Racocetra persica</name>
    <dbReference type="NCBI Taxonomy" id="160502"/>
    <lineage>
        <taxon>Eukaryota</taxon>
        <taxon>Fungi</taxon>
        <taxon>Fungi incertae sedis</taxon>
        <taxon>Mucoromycota</taxon>
        <taxon>Glomeromycotina</taxon>
        <taxon>Glomeromycetes</taxon>
        <taxon>Diversisporales</taxon>
        <taxon>Gigasporaceae</taxon>
        <taxon>Racocetra</taxon>
    </lineage>
</organism>